<reference evidence="1 2" key="1">
    <citation type="submission" date="2019-04" db="EMBL/GenBank/DDBJ databases">
        <title>Lampropedia sp YIM MLB12 draf genome.</title>
        <authorList>
            <person name="Wang Y.-X."/>
        </authorList>
    </citation>
    <scope>NUCLEOTIDE SEQUENCE [LARGE SCALE GENOMIC DNA]</scope>
    <source>
        <strain evidence="1 2">YIM MLB12</strain>
    </source>
</reference>
<evidence type="ECO:0000313" key="2">
    <source>
        <dbReference type="Proteomes" id="UP000306236"/>
    </source>
</evidence>
<dbReference type="Proteomes" id="UP000306236">
    <property type="component" value="Unassembled WGS sequence"/>
</dbReference>
<comment type="caution">
    <text evidence="1">The sequence shown here is derived from an EMBL/GenBank/DDBJ whole genome shotgun (WGS) entry which is preliminary data.</text>
</comment>
<gene>
    <name evidence="1" type="ORF">E8K88_17700</name>
</gene>
<dbReference type="EMBL" id="SSWX01000046">
    <property type="protein sequence ID" value="THJ30472.1"/>
    <property type="molecule type" value="Genomic_DNA"/>
</dbReference>
<accession>A0A4V3YW94</accession>
<proteinExistence type="predicted"/>
<organism evidence="1 2">
    <name type="scientific">Lampropedia aestuarii</name>
    <dbReference type="NCBI Taxonomy" id="2562762"/>
    <lineage>
        <taxon>Bacteria</taxon>
        <taxon>Pseudomonadati</taxon>
        <taxon>Pseudomonadota</taxon>
        <taxon>Betaproteobacteria</taxon>
        <taxon>Burkholderiales</taxon>
        <taxon>Comamonadaceae</taxon>
        <taxon>Lampropedia</taxon>
    </lineage>
</organism>
<dbReference type="RefSeq" id="WP_136407991.1">
    <property type="nucleotide sequence ID" value="NZ_SSWX01000046.1"/>
</dbReference>
<name>A0A4V3YW94_9BURK</name>
<keyword evidence="2" id="KW-1185">Reference proteome</keyword>
<protein>
    <submittedName>
        <fullName evidence="1">Uncharacterized protein</fullName>
    </submittedName>
</protein>
<dbReference type="AlphaFoldDB" id="A0A4V3YW94"/>
<dbReference type="OrthoDB" id="8904414at2"/>
<evidence type="ECO:0000313" key="1">
    <source>
        <dbReference type="EMBL" id="THJ30472.1"/>
    </source>
</evidence>
<sequence>MNHIKQIREFVEGGLSPEKLEGIFYTSKELEENLKSVEISGRTSGEGLYIYIAAKNFKKILDLYIIQKALSEYLDLIGESYVFSNKYINLLDTLAVAQPKWLNIPGDYALKMFDEYSSVSESVSIKKWLKDEIKKRFKFSSKPPKWLQDAIWPVKNETPLTFIKQEKTDALHDDGYIYEFVDEKTGLKEVIIQTA</sequence>